<reference evidence="3" key="1">
    <citation type="journal article" date="2019" name="Int. J. Syst. Evol. Microbiol.">
        <title>The Global Catalogue of Microorganisms (GCM) 10K type strain sequencing project: providing services to taxonomists for standard genome sequencing and annotation.</title>
        <authorList>
            <consortium name="The Broad Institute Genomics Platform"/>
            <consortium name="The Broad Institute Genome Sequencing Center for Infectious Disease"/>
            <person name="Wu L."/>
            <person name="Ma J."/>
        </authorList>
    </citation>
    <scope>NUCLEOTIDE SEQUENCE [LARGE SCALE GENOMIC DNA]</scope>
    <source>
        <strain evidence="3">CGMCC 1.1927</strain>
    </source>
</reference>
<dbReference type="EMBL" id="BMKU01000006">
    <property type="protein sequence ID" value="GGG98693.1"/>
    <property type="molecule type" value="Genomic_DNA"/>
</dbReference>
<comment type="caution">
    <text evidence="2">The sequence shown here is derived from an EMBL/GenBank/DDBJ whole genome shotgun (WGS) entry which is preliminary data.</text>
</comment>
<organism evidence="2 3">
    <name type="scientific">Pseudarthrobacter polychromogenes</name>
    <dbReference type="NCBI Taxonomy" id="1676"/>
    <lineage>
        <taxon>Bacteria</taxon>
        <taxon>Bacillati</taxon>
        <taxon>Actinomycetota</taxon>
        <taxon>Actinomycetes</taxon>
        <taxon>Micrococcales</taxon>
        <taxon>Micrococcaceae</taxon>
        <taxon>Pseudarthrobacter</taxon>
    </lineage>
</organism>
<keyword evidence="3" id="KW-1185">Reference proteome</keyword>
<evidence type="ECO:0000313" key="2">
    <source>
        <dbReference type="EMBL" id="GGG98693.1"/>
    </source>
</evidence>
<evidence type="ECO:0000256" key="1">
    <source>
        <dbReference type="SAM" id="MobiDB-lite"/>
    </source>
</evidence>
<sequence length="138" mass="15091">MGHIGDEGFGQAQEPAAAGRGLPPRQRHLRGNTGAALLGRDTSRGLLPPLGEIKSHSDPGLLRSRQRLQILKLPQLINHPRTSRSRTDGSQGLYNVAKASAIETFFTPRRRRRRHHGFHPLSLSTACPPCTHRSALCG</sequence>
<protein>
    <submittedName>
        <fullName evidence="2">Uncharacterized protein</fullName>
    </submittedName>
</protein>
<evidence type="ECO:0000313" key="3">
    <source>
        <dbReference type="Proteomes" id="UP000596938"/>
    </source>
</evidence>
<name>A0ABQ1XNC6_9MICC</name>
<dbReference type="Proteomes" id="UP000596938">
    <property type="component" value="Unassembled WGS sequence"/>
</dbReference>
<proteinExistence type="predicted"/>
<gene>
    <name evidence="2" type="ORF">GCM10011577_22740</name>
</gene>
<feature type="region of interest" description="Disordered" evidence="1">
    <location>
        <begin position="1"/>
        <end position="61"/>
    </location>
</feature>
<accession>A0ABQ1XNC6</accession>